<accession>A0A2M8KY59</accession>
<comment type="caution">
    <text evidence="2">The sequence shown here is derived from an EMBL/GenBank/DDBJ whole genome shotgun (WGS) entry which is preliminary data.</text>
</comment>
<organism evidence="2 3">
    <name type="scientific">Candidatus Ryanbacteria bacterium CG10_big_fil_rev_8_21_14_0_10_43_42</name>
    <dbReference type="NCBI Taxonomy" id="1974864"/>
    <lineage>
        <taxon>Bacteria</taxon>
        <taxon>Candidatus Ryaniibacteriota</taxon>
    </lineage>
</organism>
<protein>
    <recommendedName>
        <fullName evidence="4">Glycerophosphoryl diester phosphodiesterase membrane domain-containing protein</fullName>
    </recommendedName>
</protein>
<gene>
    <name evidence="2" type="ORF">COU90_01180</name>
</gene>
<reference evidence="3" key="1">
    <citation type="submission" date="2017-09" db="EMBL/GenBank/DDBJ databases">
        <title>Depth-based differentiation of microbial function through sediment-hosted aquifers and enrichment of novel symbionts in the deep terrestrial subsurface.</title>
        <authorList>
            <person name="Probst A.J."/>
            <person name="Ladd B."/>
            <person name="Jarett J.K."/>
            <person name="Geller-Mcgrath D.E."/>
            <person name="Sieber C.M.K."/>
            <person name="Emerson J.B."/>
            <person name="Anantharaman K."/>
            <person name="Thomas B.C."/>
            <person name="Malmstrom R."/>
            <person name="Stieglmeier M."/>
            <person name="Klingl A."/>
            <person name="Woyke T."/>
            <person name="Ryan C.M."/>
            <person name="Banfield J.F."/>
        </authorList>
    </citation>
    <scope>NUCLEOTIDE SEQUENCE [LARGE SCALE GENOMIC DNA]</scope>
</reference>
<evidence type="ECO:0008006" key="4">
    <source>
        <dbReference type="Google" id="ProtNLM"/>
    </source>
</evidence>
<feature type="transmembrane region" description="Helical" evidence="1">
    <location>
        <begin position="156"/>
        <end position="180"/>
    </location>
</feature>
<feature type="transmembrane region" description="Helical" evidence="1">
    <location>
        <begin position="75"/>
        <end position="96"/>
    </location>
</feature>
<dbReference type="Proteomes" id="UP000229098">
    <property type="component" value="Unassembled WGS sequence"/>
</dbReference>
<feature type="transmembrane region" description="Helical" evidence="1">
    <location>
        <begin position="117"/>
        <end position="136"/>
    </location>
</feature>
<proteinExistence type="predicted"/>
<evidence type="ECO:0000313" key="2">
    <source>
        <dbReference type="EMBL" id="PJE64860.1"/>
    </source>
</evidence>
<name>A0A2M8KY59_9BACT</name>
<sequence>MKASIDDRKTKESDKATKDIVHSCISLLNKERKLLVFPMLSFALLVTTLLLFGVYIDEIQELFDYLTNRDVSISIPILIGLFIIFFIESFFQAALITSTHVAIKGKRISIGYGITKAFNKIANILLWSIISTLMNFVDRLYGKSFVGKIFGQITLFAWRILTLFSLPILILTNADMVTAIKQSASVLKSSFGENIVGNIKIWLFLLPYVFLSVIALVIGFRSEGIFTSGIFLGGGIISLLFLFVLGRTLGSVFRTVLFVYVDEGKIAHGFLKASLDKSFKTKGEKNI</sequence>
<evidence type="ECO:0000313" key="3">
    <source>
        <dbReference type="Proteomes" id="UP000229098"/>
    </source>
</evidence>
<keyword evidence="1" id="KW-0812">Transmembrane</keyword>
<feature type="transmembrane region" description="Helical" evidence="1">
    <location>
        <begin position="201"/>
        <end position="219"/>
    </location>
</feature>
<dbReference type="Pfam" id="PF19656">
    <property type="entry name" value="DUF6159"/>
    <property type="match status" value="1"/>
</dbReference>
<evidence type="ECO:0000256" key="1">
    <source>
        <dbReference type="SAM" id="Phobius"/>
    </source>
</evidence>
<feature type="transmembrane region" description="Helical" evidence="1">
    <location>
        <begin position="225"/>
        <end position="245"/>
    </location>
</feature>
<feature type="transmembrane region" description="Helical" evidence="1">
    <location>
        <begin position="34"/>
        <end position="55"/>
    </location>
</feature>
<dbReference type="AlphaFoldDB" id="A0A2M8KY59"/>
<keyword evidence="1" id="KW-0472">Membrane</keyword>
<dbReference type="EMBL" id="PFEF01000003">
    <property type="protein sequence ID" value="PJE64860.1"/>
    <property type="molecule type" value="Genomic_DNA"/>
</dbReference>
<dbReference type="InterPro" id="IPR046157">
    <property type="entry name" value="DUF6159"/>
</dbReference>
<keyword evidence="1" id="KW-1133">Transmembrane helix</keyword>